<dbReference type="PANTHER" id="PTHR34773">
    <property type="entry name" value="FLAGELLAR SECRETION CHAPERONE FLIS"/>
    <property type="match status" value="1"/>
</dbReference>
<dbReference type="SUPFAM" id="SSF101116">
    <property type="entry name" value="Flagellar export chaperone FliS"/>
    <property type="match status" value="1"/>
</dbReference>
<evidence type="ECO:0000256" key="2">
    <source>
        <dbReference type="ARBA" id="ARBA00008787"/>
    </source>
</evidence>
<dbReference type="InterPro" id="IPR003713">
    <property type="entry name" value="FliS"/>
</dbReference>
<keyword evidence="3" id="KW-0963">Cytoplasm</keyword>
<evidence type="ECO:0000256" key="5">
    <source>
        <dbReference type="ARBA" id="ARBA00023186"/>
    </source>
</evidence>
<name>A0ABT1NBD3_9FIRM</name>
<dbReference type="CDD" id="cd16098">
    <property type="entry name" value="FliS"/>
    <property type="match status" value="1"/>
</dbReference>
<protein>
    <submittedName>
        <fullName evidence="6">Flagellar export chaperone FliS</fullName>
    </submittedName>
</protein>
<accession>A0ABT1NBD3</accession>
<proteinExistence type="inferred from homology"/>
<keyword evidence="7" id="KW-1185">Reference proteome</keyword>
<keyword evidence="6" id="KW-0969">Cilium</keyword>
<reference evidence="6 7" key="1">
    <citation type="submission" date="2021-10" db="EMBL/GenBank/DDBJ databases">
        <title>Lutispora strain m25 sp. nov., a thermophilic, non-spore-forming bacterium isolated from a lab-scale methanogenic bioreactor digesting anaerobic sludge.</title>
        <authorList>
            <person name="El Houari A."/>
            <person name="Mcdonald J."/>
        </authorList>
    </citation>
    <scope>NUCLEOTIDE SEQUENCE [LARGE SCALE GENOMIC DNA]</scope>
    <source>
        <strain evidence="7">m25</strain>
    </source>
</reference>
<comment type="subcellular location">
    <subcellularLocation>
        <location evidence="1">Cytoplasm</location>
        <location evidence="1">Cytosol</location>
    </subcellularLocation>
</comment>
<evidence type="ECO:0000256" key="1">
    <source>
        <dbReference type="ARBA" id="ARBA00004514"/>
    </source>
</evidence>
<keyword evidence="4" id="KW-1005">Bacterial flagellum biogenesis</keyword>
<evidence type="ECO:0000313" key="7">
    <source>
        <dbReference type="Proteomes" id="UP001651880"/>
    </source>
</evidence>
<dbReference type="PANTHER" id="PTHR34773:SF1">
    <property type="entry name" value="FLAGELLAR SECRETION CHAPERONE FLIS"/>
    <property type="match status" value="1"/>
</dbReference>
<comment type="caution">
    <text evidence="6">The sequence shown here is derived from an EMBL/GenBank/DDBJ whole genome shotgun (WGS) entry which is preliminary data.</text>
</comment>
<evidence type="ECO:0000256" key="4">
    <source>
        <dbReference type="ARBA" id="ARBA00022795"/>
    </source>
</evidence>
<dbReference type="InterPro" id="IPR036584">
    <property type="entry name" value="FliS_sf"/>
</dbReference>
<keyword evidence="6" id="KW-0966">Cell projection</keyword>
<sequence length="145" mass="16347">MRIYEEQEIMDMKPQELTSLLYQAFLEKLRASIKALEEGDAVGSNYLLQGCNDILERLGAGINYKAGIIADQLEALYGFCAEKLIEANIKKDKEIMEQVLNIMENISQAWSAAMEISDKETGSNNKLGSYEDHLYYQPANVDIAE</sequence>
<evidence type="ECO:0000313" key="6">
    <source>
        <dbReference type="EMBL" id="MCQ1528547.1"/>
    </source>
</evidence>
<dbReference type="RefSeq" id="WP_255226070.1">
    <property type="nucleotide sequence ID" value="NZ_JAJEKE010000002.1"/>
</dbReference>
<keyword evidence="5" id="KW-0143">Chaperone</keyword>
<dbReference type="NCBIfam" id="TIGR00208">
    <property type="entry name" value="fliS"/>
    <property type="match status" value="1"/>
</dbReference>
<dbReference type="Gene3D" id="1.20.120.340">
    <property type="entry name" value="Flagellar protein FliS"/>
    <property type="match status" value="1"/>
</dbReference>
<dbReference type="EMBL" id="JAJEKE010000002">
    <property type="protein sequence ID" value="MCQ1528547.1"/>
    <property type="molecule type" value="Genomic_DNA"/>
</dbReference>
<gene>
    <name evidence="6" type="primary">fliS</name>
    <name evidence="6" type="ORF">LJD61_03175</name>
</gene>
<evidence type="ECO:0000256" key="3">
    <source>
        <dbReference type="ARBA" id="ARBA00022490"/>
    </source>
</evidence>
<dbReference type="Pfam" id="PF02561">
    <property type="entry name" value="FliS"/>
    <property type="match status" value="1"/>
</dbReference>
<dbReference type="Proteomes" id="UP001651880">
    <property type="component" value="Unassembled WGS sequence"/>
</dbReference>
<keyword evidence="6" id="KW-0282">Flagellum</keyword>
<comment type="similarity">
    <text evidence="2">Belongs to the FliS family.</text>
</comment>
<organism evidence="6 7">
    <name type="scientific">Lutispora saccharofermentans</name>
    <dbReference type="NCBI Taxonomy" id="3024236"/>
    <lineage>
        <taxon>Bacteria</taxon>
        <taxon>Bacillati</taxon>
        <taxon>Bacillota</taxon>
        <taxon>Clostridia</taxon>
        <taxon>Lutisporales</taxon>
        <taxon>Lutisporaceae</taxon>
        <taxon>Lutispora</taxon>
    </lineage>
</organism>